<reference evidence="4 5" key="1">
    <citation type="journal article" date="2013" name="Int. J. Syst. Evol. Microbiol.">
        <title>Ilumatobacter nonamiense sp. nov. and Ilumatobacter coccineum sp. nov., isolated from seashore sand.</title>
        <authorList>
            <person name="Matsumoto A."/>
            <person name="Kasai H."/>
            <person name="Matsuo Y."/>
            <person name="Shizuri Y."/>
            <person name="Ichikawa N."/>
            <person name="Fujita N."/>
            <person name="Omura S."/>
            <person name="Takahashi Y."/>
        </authorList>
    </citation>
    <scope>NUCLEOTIDE SEQUENCE [LARGE SCALE GENOMIC DNA]</scope>
    <source>
        <strain evidence="5">NBRC 103263 / KCTC 29153 / YM16-304</strain>
    </source>
</reference>
<accession>A0A6C7E2F0</accession>
<name>A0A6C7E2F0_ILUCY</name>
<keyword evidence="2" id="KW-0812">Transmembrane</keyword>
<evidence type="ECO:0000256" key="2">
    <source>
        <dbReference type="SAM" id="Phobius"/>
    </source>
</evidence>
<feature type="transmembrane region" description="Helical" evidence="2">
    <location>
        <begin position="128"/>
        <end position="148"/>
    </location>
</feature>
<dbReference type="EMBL" id="AP012057">
    <property type="protein sequence ID" value="BAN01257.1"/>
    <property type="molecule type" value="Genomic_DNA"/>
</dbReference>
<feature type="transmembrane region" description="Helical" evidence="2">
    <location>
        <begin position="60"/>
        <end position="82"/>
    </location>
</feature>
<keyword evidence="2" id="KW-0472">Membrane</keyword>
<dbReference type="OrthoDB" id="3573673at2"/>
<keyword evidence="2" id="KW-1133">Transmembrane helix</keyword>
<comment type="similarity">
    <text evidence="1">Belongs to the LytR/CpsA/Psr (LCP) family.</text>
</comment>
<evidence type="ECO:0000256" key="1">
    <source>
        <dbReference type="ARBA" id="ARBA00006068"/>
    </source>
</evidence>
<dbReference type="PANTHER" id="PTHR33392:SF6">
    <property type="entry name" value="POLYISOPRENYL-TEICHOIC ACID--PEPTIDOGLYCAN TEICHOIC ACID TRANSFERASE TAGU"/>
    <property type="match status" value="1"/>
</dbReference>
<dbReference type="InterPro" id="IPR004474">
    <property type="entry name" value="LytR_CpsA_psr"/>
</dbReference>
<evidence type="ECO:0000313" key="4">
    <source>
        <dbReference type="EMBL" id="BAN01257.1"/>
    </source>
</evidence>
<dbReference type="NCBIfam" id="TIGR00350">
    <property type="entry name" value="lytR_cpsA_psr"/>
    <property type="match status" value="1"/>
</dbReference>
<dbReference type="Proteomes" id="UP000011863">
    <property type="component" value="Chromosome"/>
</dbReference>
<dbReference type="InterPro" id="IPR050922">
    <property type="entry name" value="LytR/CpsA/Psr_CW_biosynth"/>
</dbReference>
<dbReference type="Gene3D" id="3.40.630.190">
    <property type="entry name" value="LCP protein"/>
    <property type="match status" value="1"/>
</dbReference>
<feature type="transmembrane region" description="Helical" evidence="2">
    <location>
        <begin position="94"/>
        <end position="116"/>
    </location>
</feature>
<gene>
    <name evidence="4" type="ORF">YM304_09430</name>
</gene>
<dbReference type="KEGG" id="aym:YM304_09430"/>
<sequence>MIDDRDLGVFDGLRRLENDWDAERDASEPTERPTTSAGISAQLAASIVLPGSAALRRAPFVAIGLLGLGVVLPIVLLALIYVNRSELVGFALDPTFLLAAMIVGLLAVITRFIAIGEIAARFRHTAGIWLKTSIAAAVVVAGSLPVLAGVSDVNSARSALGGVFASESSDPLFSPDGSATSTSSAPVDPSAVKNVLIMGGDAGPGRWGMRTDTMMLVTVHEASGRVALTSIPRNLTSLQFPPGSPLAAEFPNGFDDLANALFTHVNSDPALVEYYGASGLQPEAIALVEALGYSLDVEIDDFALVNMQGFTEVIDAVGGVTLELAQSVPLPPSLPGERELPTSIGPGVVEMDGALAIAYARSRSADSDYQRMGRQRQLMAALGSQVSATDALGAFGSVTGALDDSMRTSLSSGEFNDLLDRLGDNSAISESVGLAPPLITPGNPDYAQIRDIVNSVQAAVIAGQPSGYAT</sequence>
<proteinExistence type="inferred from homology"/>
<dbReference type="AlphaFoldDB" id="A0A6C7E2F0"/>
<feature type="domain" description="Cell envelope-related transcriptional attenuator" evidence="3">
    <location>
        <begin position="210"/>
        <end position="386"/>
    </location>
</feature>
<evidence type="ECO:0000259" key="3">
    <source>
        <dbReference type="Pfam" id="PF03816"/>
    </source>
</evidence>
<dbReference type="PANTHER" id="PTHR33392">
    <property type="entry name" value="POLYISOPRENYL-TEICHOIC ACID--PEPTIDOGLYCAN TEICHOIC ACID TRANSFERASE TAGU"/>
    <property type="match status" value="1"/>
</dbReference>
<protein>
    <submittedName>
        <fullName evidence="4">Putative LytR family regulatory protein</fullName>
    </submittedName>
</protein>
<evidence type="ECO:0000313" key="5">
    <source>
        <dbReference type="Proteomes" id="UP000011863"/>
    </source>
</evidence>
<organism evidence="4 5">
    <name type="scientific">Ilumatobacter coccineus (strain NBRC 103263 / KCTC 29153 / YM16-304)</name>
    <dbReference type="NCBI Taxonomy" id="1313172"/>
    <lineage>
        <taxon>Bacteria</taxon>
        <taxon>Bacillati</taxon>
        <taxon>Actinomycetota</taxon>
        <taxon>Acidimicrobiia</taxon>
        <taxon>Acidimicrobiales</taxon>
        <taxon>Ilumatobacteraceae</taxon>
        <taxon>Ilumatobacter</taxon>
    </lineage>
</organism>
<keyword evidence="5" id="KW-1185">Reference proteome</keyword>
<dbReference type="RefSeq" id="WP_015440504.1">
    <property type="nucleotide sequence ID" value="NC_020520.1"/>
</dbReference>
<dbReference type="Pfam" id="PF03816">
    <property type="entry name" value="LytR_cpsA_psr"/>
    <property type="match status" value="1"/>
</dbReference>